<gene>
    <name evidence="1" type="ORF">PZA08_14325</name>
</gene>
<sequence>MIVALLSFLGAIAWPIAVCLLVWWFREPLKAKLNDATTVEAFGVKLLLADALEKAKRIQGYADIRVEPDAVAAQGTIDQNAEDAPTVPPTVVVPTPSGSSSFERIAAVDPRSAIQYLWSDIEGRVLELARVYGLPVTGKNLNTVLKFLDASGVIPVYLTPIINDLRSVRNSAVHARDVVDFTLSEALRFRDAGKILIAELDELIERGDELRHENEDGI</sequence>
<reference evidence="1" key="1">
    <citation type="submission" date="2023-03" db="EMBL/GenBank/DDBJ databases">
        <title>Genome sequence of Brevundimonas nasdae SJTX8.</title>
        <authorList>
            <person name="Liang R."/>
        </authorList>
    </citation>
    <scope>NUCLEOTIDE SEQUENCE</scope>
    <source>
        <strain evidence="1">X8</strain>
    </source>
</reference>
<name>A0ACD4VKX0_9CAUL</name>
<evidence type="ECO:0000313" key="1">
    <source>
        <dbReference type="EMBL" id="WOB78461.1"/>
    </source>
</evidence>
<proteinExistence type="predicted"/>
<keyword evidence="2" id="KW-1185">Reference proteome</keyword>
<accession>A0ACD4VKX0</accession>
<protein>
    <submittedName>
        <fullName evidence="1">Uncharacterized protein</fullName>
    </submittedName>
</protein>
<dbReference type="Proteomes" id="UP001302493">
    <property type="component" value="Chromosome"/>
</dbReference>
<dbReference type="EMBL" id="CP119180">
    <property type="protein sequence ID" value="WOB78461.1"/>
    <property type="molecule type" value="Genomic_DNA"/>
</dbReference>
<organism evidence="1 2">
    <name type="scientific">Brevundimonas nasdae</name>
    <dbReference type="NCBI Taxonomy" id="172043"/>
    <lineage>
        <taxon>Bacteria</taxon>
        <taxon>Pseudomonadati</taxon>
        <taxon>Pseudomonadota</taxon>
        <taxon>Alphaproteobacteria</taxon>
        <taxon>Caulobacterales</taxon>
        <taxon>Caulobacteraceae</taxon>
        <taxon>Brevundimonas</taxon>
    </lineage>
</organism>
<evidence type="ECO:0000313" key="2">
    <source>
        <dbReference type="Proteomes" id="UP001302493"/>
    </source>
</evidence>